<keyword evidence="4" id="KW-0233">DNA recombination</keyword>
<evidence type="ECO:0000259" key="8">
    <source>
        <dbReference type="PROSITE" id="PS51900"/>
    </source>
</evidence>
<evidence type="ECO:0000256" key="6">
    <source>
        <dbReference type="SAM" id="MobiDB-lite"/>
    </source>
</evidence>
<dbReference type="CDD" id="cd01189">
    <property type="entry name" value="INT_ICEBs1_C_like"/>
    <property type="match status" value="1"/>
</dbReference>
<organism evidence="9 10">
    <name type="scientific">Actinomadura meyerae</name>
    <dbReference type="NCBI Taxonomy" id="240840"/>
    <lineage>
        <taxon>Bacteria</taxon>
        <taxon>Bacillati</taxon>
        <taxon>Actinomycetota</taxon>
        <taxon>Actinomycetes</taxon>
        <taxon>Streptosporangiales</taxon>
        <taxon>Thermomonosporaceae</taxon>
        <taxon>Actinomadura</taxon>
    </lineage>
</organism>
<gene>
    <name evidence="9" type="ORF">SAMN05443665_105149</name>
</gene>
<dbReference type="InterPro" id="IPR004107">
    <property type="entry name" value="Integrase_SAM-like_N"/>
</dbReference>
<dbReference type="InterPro" id="IPR044068">
    <property type="entry name" value="CB"/>
</dbReference>
<dbReference type="AlphaFoldDB" id="A0A239NX84"/>
<dbReference type="RefSeq" id="WP_089330428.1">
    <property type="nucleotide sequence ID" value="NZ_FZOR01000051.1"/>
</dbReference>
<name>A0A239NX84_9ACTN</name>
<keyword evidence="3 5" id="KW-0238">DNA-binding</keyword>
<dbReference type="InterPro" id="IPR050090">
    <property type="entry name" value="Tyrosine_recombinase_XerCD"/>
</dbReference>
<feature type="region of interest" description="Disordered" evidence="6">
    <location>
        <begin position="1"/>
        <end position="27"/>
    </location>
</feature>
<evidence type="ECO:0000259" key="7">
    <source>
        <dbReference type="PROSITE" id="PS51898"/>
    </source>
</evidence>
<dbReference type="InterPro" id="IPR010998">
    <property type="entry name" value="Integrase_recombinase_N"/>
</dbReference>
<evidence type="ECO:0000256" key="4">
    <source>
        <dbReference type="ARBA" id="ARBA00023172"/>
    </source>
</evidence>
<dbReference type="PROSITE" id="PS51900">
    <property type="entry name" value="CB"/>
    <property type="match status" value="1"/>
</dbReference>
<protein>
    <submittedName>
        <fullName evidence="9">Site-specific recombinase XerD</fullName>
    </submittedName>
</protein>
<dbReference type="EMBL" id="FZOR01000051">
    <property type="protein sequence ID" value="SNT59073.1"/>
    <property type="molecule type" value="Genomic_DNA"/>
</dbReference>
<dbReference type="PANTHER" id="PTHR30349">
    <property type="entry name" value="PHAGE INTEGRASE-RELATED"/>
    <property type="match status" value="1"/>
</dbReference>
<keyword evidence="2" id="KW-0229">DNA integration</keyword>
<sequence>MARVRDLWWTSGEPKRKTKRHPDNGGNPRAARWLACWVGSSGKEETKAFRVKAHAQAHATAQEADRLRGVYVDQKRGRVTLEDYATGKWLPAQVHLRPNSADTYGSHLRTHILPMFGGRRLGELQRSDMKAFVGLLADKLAPSTVHTVFAVLRSLLQSAVDDGMIPSNPCARVPLPRVEPRVVVPMAAADVLALADAITERYRVTVWLGAGLGLREGEALGLTVPRIDFLRRVVRIEQQAQGGQLVELKTKASRRRVPADDLILAEITRHMQRPGWRAGPEDVLVTNRCGRIAQRKSFNTCWREAVAAAGLPEGTRFHDLRHFYASGLIRANLNPKVVQSRLGHATMAETWDTYGHLFPDDEEIGRGAIESLLDEARTEPQRNSAES</sequence>
<keyword evidence="10" id="KW-1185">Reference proteome</keyword>
<evidence type="ECO:0000313" key="9">
    <source>
        <dbReference type="EMBL" id="SNT59073.1"/>
    </source>
</evidence>
<evidence type="ECO:0000256" key="2">
    <source>
        <dbReference type="ARBA" id="ARBA00022908"/>
    </source>
</evidence>
<dbReference type="Pfam" id="PF00589">
    <property type="entry name" value="Phage_integrase"/>
    <property type="match status" value="1"/>
</dbReference>
<reference evidence="9 10" key="1">
    <citation type="submission" date="2017-06" db="EMBL/GenBank/DDBJ databases">
        <authorList>
            <person name="Kim H.J."/>
            <person name="Triplett B.A."/>
        </authorList>
    </citation>
    <scope>NUCLEOTIDE SEQUENCE [LARGE SCALE GENOMIC DNA]</scope>
    <source>
        <strain evidence="9 10">DSM 44715</strain>
    </source>
</reference>
<dbReference type="PROSITE" id="PS51898">
    <property type="entry name" value="TYR_RECOMBINASE"/>
    <property type="match status" value="1"/>
</dbReference>
<feature type="domain" description="Core-binding (CB)" evidence="8">
    <location>
        <begin position="80"/>
        <end position="160"/>
    </location>
</feature>
<proteinExistence type="inferred from homology"/>
<dbReference type="InterPro" id="IPR002104">
    <property type="entry name" value="Integrase_catalytic"/>
</dbReference>
<dbReference type="Gene3D" id="1.10.443.10">
    <property type="entry name" value="Intergrase catalytic core"/>
    <property type="match status" value="1"/>
</dbReference>
<dbReference type="GO" id="GO:0015074">
    <property type="term" value="P:DNA integration"/>
    <property type="evidence" value="ECO:0007669"/>
    <property type="project" value="UniProtKB-KW"/>
</dbReference>
<evidence type="ECO:0000256" key="1">
    <source>
        <dbReference type="ARBA" id="ARBA00008857"/>
    </source>
</evidence>
<dbReference type="Pfam" id="PF14659">
    <property type="entry name" value="Phage_int_SAM_3"/>
    <property type="match status" value="1"/>
</dbReference>
<dbReference type="Proteomes" id="UP000198318">
    <property type="component" value="Unassembled WGS sequence"/>
</dbReference>
<dbReference type="GO" id="GO:0003677">
    <property type="term" value="F:DNA binding"/>
    <property type="evidence" value="ECO:0007669"/>
    <property type="project" value="UniProtKB-UniRule"/>
</dbReference>
<feature type="domain" description="Tyr recombinase" evidence="7">
    <location>
        <begin position="181"/>
        <end position="369"/>
    </location>
</feature>
<evidence type="ECO:0000313" key="10">
    <source>
        <dbReference type="Proteomes" id="UP000198318"/>
    </source>
</evidence>
<dbReference type="InterPro" id="IPR013762">
    <property type="entry name" value="Integrase-like_cat_sf"/>
</dbReference>
<evidence type="ECO:0000256" key="5">
    <source>
        <dbReference type="PROSITE-ProRule" id="PRU01248"/>
    </source>
</evidence>
<dbReference type="InterPro" id="IPR011010">
    <property type="entry name" value="DNA_brk_join_enz"/>
</dbReference>
<evidence type="ECO:0000256" key="3">
    <source>
        <dbReference type="ARBA" id="ARBA00023125"/>
    </source>
</evidence>
<dbReference type="SUPFAM" id="SSF56349">
    <property type="entry name" value="DNA breaking-rejoining enzymes"/>
    <property type="match status" value="1"/>
</dbReference>
<dbReference type="Gene3D" id="1.10.150.130">
    <property type="match status" value="1"/>
</dbReference>
<dbReference type="GO" id="GO:0006310">
    <property type="term" value="P:DNA recombination"/>
    <property type="evidence" value="ECO:0007669"/>
    <property type="project" value="UniProtKB-KW"/>
</dbReference>
<dbReference type="PANTHER" id="PTHR30349:SF41">
    <property type="entry name" value="INTEGRASE_RECOMBINASE PROTEIN MJ0367-RELATED"/>
    <property type="match status" value="1"/>
</dbReference>
<comment type="similarity">
    <text evidence="1">Belongs to the 'phage' integrase family.</text>
</comment>
<accession>A0A239NX84</accession>